<keyword evidence="2" id="KW-1185">Reference proteome</keyword>
<evidence type="ECO:0008006" key="3">
    <source>
        <dbReference type="Google" id="ProtNLM"/>
    </source>
</evidence>
<dbReference type="OrthoDB" id="3212051at2"/>
<evidence type="ECO:0000313" key="2">
    <source>
        <dbReference type="Proteomes" id="UP000050430"/>
    </source>
</evidence>
<dbReference type="Proteomes" id="UP000050430">
    <property type="component" value="Unassembled WGS sequence"/>
</dbReference>
<accession>A0A0P6XMK0</accession>
<evidence type="ECO:0000313" key="1">
    <source>
        <dbReference type="EMBL" id="KPL73153.1"/>
    </source>
</evidence>
<sequence>MFQPDFLELLKLLNEEKVEYLIVGGYAVAAHGHPRFTRDLDIWVNPTIQNGKRIVSALDKFGFHSLGLKPGDFTQPDTAIQLGYPPLRVVFVTEMDGLTFKQSYPLRVEREEQNCPIYYIDLISLITNKKSTGREQDLEDAEFLSHMLEEN</sequence>
<dbReference type="SUPFAM" id="SSF81301">
    <property type="entry name" value="Nucleotidyltransferase"/>
    <property type="match status" value="1"/>
</dbReference>
<dbReference type="AlphaFoldDB" id="A0A0P6XMK0"/>
<gene>
    <name evidence="1" type="ORF">ADM99_02600</name>
</gene>
<reference evidence="1 2" key="1">
    <citation type="submission" date="2015-07" db="EMBL/GenBank/DDBJ databases">
        <title>Genome sequence of Leptolinea tardivitalis DSM 16556.</title>
        <authorList>
            <person name="Hemp J."/>
            <person name="Ward L.M."/>
            <person name="Pace L.A."/>
            <person name="Fischer W.W."/>
        </authorList>
    </citation>
    <scope>NUCLEOTIDE SEQUENCE [LARGE SCALE GENOMIC DNA]</scope>
    <source>
        <strain evidence="1 2">YMTK-2</strain>
    </source>
</reference>
<protein>
    <recommendedName>
        <fullName evidence="3">Nucleotidyltransferase</fullName>
    </recommendedName>
</protein>
<dbReference type="InterPro" id="IPR043519">
    <property type="entry name" value="NT_sf"/>
</dbReference>
<comment type="caution">
    <text evidence="1">The sequence shown here is derived from an EMBL/GenBank/DDBJ whole genome shotgun (WGS) entry which is preliminary data.</text>
</comment>
<organism evidence="1 2">
    <name type="scientific">Leptolinea tardivitalis</name>
    <dbReference type="NCBI Taxonomy" id="229920"/>
    <lineage>
        <taxon>Bacteria</taxon>
        <taxon>Bacillati</taxon>
        <taxon>Chloroflexota</taxon>
        <taxon>Anaerolineae</taxon>
        <taxon>Anaerolineales</taxon>
        <taxon>Anaerolineaceae</taxon>
        <taxon>Leptolinea</taxon>
    </lineage>
</organism>
<name>A0A0P6XMK0_9CHLR</name>
<dbReference type="RefSeq" id="WP_062421536.1">
    <property type="nucleotide sequence ID" value="NZ_BBYA01000009.1"/>
</dbReference>
<proteinExistence type="predicted"/>
<dbReference type="Gene3D" id="3.30.460.40">
    <property type="match status" value="1"/>
</dbReference>
<dbReference type="EMBL" id="LGCK01000006">
    <property type="protein sequence ID" value="KPL73153.1"/>
    <property type="molecule type" value="Genomic_DNA"/>
</dbReference>